<dbReference type="InterPro" id="IPR014710">
    <property type="entry name" value="RmlC-like_jellyroll"/>
</dbReference>
<dbReference type="Proteomes" id="UP000255036">
    <property type="component" value="Unassembled WGS sequence"/>
</dbReference>
<dbReference type="InterPro" id="IPR018060">
    <property type="entry name" value="HTH_AraC"/>
</dbReference>
<organism evidence="5 6">
    <name type="scientific">Anaerosacchariphilus polymeriproducens</name>
    <dbReference type="NCBI Taxonomy" id="1812858"/>
    <lineage>
        <taxon>Bacteria</taxon>
        <taxon>Bacillati</taxon>
        <taxon>Bacillota</taxon>
        <taxon>Clostridia</taxon>
        <taxon>Lachnospirales</taxon>
        <taxon>Lachnospiraceae</taxon>
        <taxon>Anaerosacchariphilus</taxon>
    </lineage>
</organism>
<evidence type="ECO:0000256" key="1">
    <source>
        <dbReference type="ARBA" id="ARBA00023015"/>
    </source>
</evidence>
<feature type="domain" description="HTH araC/xylS-type" evidence="4">
    <location>
        <begin position="200"/>
        <end position="298"/>
    </location>
</feature>
<dbReference type="PROSITE" id="PS01124">
    <property type="entry name" value="HTH_ARAC_FAMILY_2"/>
    <property type="match status" value="1"/>
</dbReference>
<dbReference type="PANTHER" id="PTHR43280:SF34">
    <property type="entry name" value="ARAC-FAMILY TRANSCRIPTIONAL REGULATOR"/>
    <property type="match status" value="1"/>
</dbReference>
<dbReference type="RefSeq" id="WP_115480373.1">
    <property type="nucleotide sequence ID" value="NZ_QRCT01000009.1"/>
</dbReference>
<dbReference type="OrthoDB" id="9778008at2"/>
<dbReference type="EMBL" id="QRCT01000009">
    <property type="protein sequence ID" value="RDU24889.1"/>
    <property type="molecule type" value="Genomic_DNA"/>
</dbReference>
<dbReference type="PANTHER" id="PTHR43280">
    <property type="entry name" value="ARAC-FAMILY TRANSCRIPTIONAL REGULATOR"/>
    <property type="match status" value="1"/>
</dbReference>
<dbReference type="SUPFAM" id="SSF51182">
    <property type="entry name" value="RmlC-like cupins"/>
    <property type="match status" value="1"/>
</dbReference>
<dbReference type="InterPro" id="IPR020449">
    <property type="entry name" value="Tscrpt_reg_AraC-type_HTH"/>
</dbReference>
<evidence type="ECO:0000313" key="5">
    <source>
        <dbReference type="EMBL" id="RDU24889.1"/>
    </source>
</evidence>
<reference evidence="5 6" key="1">
    <citation type="submission" date="2018-07" db="EMBL/GenBank/DDBJ databases">
        <title>Anaerosacharophilus polymeroproducens gen. nov. sp. nov., an anaerobic bacterium isolated from salt field.</title>
        <authorList>
            <person name="Kim W."/>
            <person name="Yang S.-H."/>
            <person name="Oh J."/>
            <person name="Lee J.-H."/>
            <person name="Kwon K.K."/>
        </authorList>
    </citation>
    <scope>NUCLEOTIDE SEQUENCE [LARGE SCALE GENOMIC DNA]</scope>
    <source>
        <strain evidence="5 6">MCWD5</strain>
    </source>
</reference>
<name>A0A371AZB5_9FIRM</name>
<accession>A0A371AZB5</accession>
<dbReference type="CDD" id="cd02208">
    <property type="entry name" value="cupin_RmlC-like"/>
    <property type="match status" value="1"/>
</dbReference>
<keyword evidence="2" id="KW-0238">DNA-binding</keyword>
<keyword evidence="6" id="KW-1185">Reference proteome</keyword>
<evidence type="ECO:0000256" key="2">
    <source>
        <dbReference type="ARBA" id="ARBA00023125"/>
    </source>
</evidence>
<dbReference type="GO" id="GO:0043565">
    <property type="term" value="F:sequence-specific DNA binding"/>
    <property type="evidence" value="ECO:0007669"/>
    <property type="project" value="InterPro"/>
</dbReference>
<keyword evidence="1" id="KW-0805">Transcription regulation</keyword>
<dbReference type="SUPFAM" id="SSF46689">
    <property type="entry name" value="Homeodomain-like"/>
    <property type="match status" value="2"/>
</dbReference>
<comment type="caution">
    <text evidence="5">The sequence shown here is derived from an EMBL/GenBank/DDBJ whole genome shotgun (WGS) entry which is preliminary data.</text>
</comment>
<dbReference type="SMART" id="SM00342">
    <property type="entry name" value="HTH_ARAC"/>
    <property type="match status" value="1"/>
</dbReference>
<dbReference type="InterPro" id="IPR011051">
    <property type="entry name" value="RmlC_Cupin_sf"/>
</dbReference>
<dbReference type="Gene3D" id="1.10.10.60">
    <property type="entry name" value="Homeodomain-like"/>
    <property type="match status" value="2"/>
</dbReference>
<evidence type="ECO:0000313" key="6">
    <source>
        <dbReference type="Proteomes" id="UP000255036"/>
    </source>
</evidence>
<dbReference type="InterPro" id="IPR018062">
    <property type="entry name" value="HTH_AraC-typ_CS"/>
</dbReference>
<evidence type="ECO:0000256" key="3">
    <source>
        <dbReference type="ARBA" id="ARBA00023163"/>
    </source>
</evidence>
<proteinExistence type="predicted"/>
<evidence type="ECO:0000259" key="4">
    <source>
        <dbReference type="PROSITE" id="PS01124"/>
    </source>
</evidence>
<keyword evidence="3" id="KW-0804">Transcription</keyword>
<gene>
    <name evidence="5" type="ORF">DWV06_01270</name>
</gene>
<dbReference type="Gene3D" id="2.60.120.10">
    <property type="entry name" value="Jelly Rolls"/>
    <property type="match status" value="1"/>
</dbReference>
<sequence>MNIAKEKENKVHGTESFPCSYYNHNPEQGQLEVKMHWHLENEIVHLIDGQFTVEINGERKVYEKGYLFINRDELHSISSNNGASEDAVIFRMEMLKFWEQTELQLKVIQPLVKGELKFSKFISEEKKEFHYIDKYYKNIVNCHNGLKTKNDGACGKVSTSQGNQLEIIGNLIAILGILMNNQLLIKADNHLVDKRIYNIKNAFTFIEKNYDMPISVGAIASEVGMNEQYFSRVFKEIVGIPPMEYVNIYRIKNAKHLLSSTNKTVTEIALECGFHNMGNFIRNFKKETKVTPKEYRKRS</sequence>
<dbReference type="Pfam" id="PF12833">
    <property type="entry name" value="HTH_18"/>
    <property type="match status" value="1"/>
</dbReference>
<dbReference type="GO" id="GO:0003700">
    <property type="term" value="F:DNA-binding transcription factor activity"/>
    <property type="evidence" value="ECO:0007669"/>
    <property type="project" value="InterPro"/>
</dbReference>
<dbReference type="AlphaFoldDB" id="A0A371AZB5"/>
<dbReference type="PRINTS" id="PR00032">
    <property type="entry name" value="HTHARAC"/>
</dbReference>
<protein>
    <submittedName>
        <fullName evidence="5">AraC family transcriptional regulator</fullName>
    </submittedName>
</protein>
<dbReference type="InterPro" id="IPR009057">
    <property type="entry name" value="Homeodomain-like_sf"/>
</dbReference>
<dbReference type="PROSITE" id="PS00041">
    <property type="entry name" value="HTH_ARAC_FAMILY_1"/>
    <property type="match status" value="1"/>
</dbReference>